<accession>A0A286DU26</accession>
<dbReference type="Proteomes" id="UP000219072">
    <property type="component" value="Unassembled WGS sequence"/>
</dbReference>
<sequence length="174" mass="18537">MAAAFLFFVFAQAAVTRSGGQSAADAAALAAAREARDQLYGDFQDALDDEDADLEDIIDGGGSLTGAPCARAAPRLAERNGAEVIACEPSAEGLRYTVRVRTLEPVGDSLIPATSDEYAEAEATAVVGGLCRLVSEEEDRIEFGCEDDRDWSFDPGDDDELPEARDMFAVHLEE</sequence>
<evidence type="ECO:0000313" key="2">
    <source>
        <dbReference type="Proteomes" id="UP000219072"/>
    </source>
</evidence>
<keyword evidence="2" id="KW-1185">Reference proteome</keyword>
<protein>
    <recommendedName>
        <fullName evidence="3">Flp pilus-assembly TadE/G-like</fullName>
    </recommendedName>
</protein>
<organism evidence="1 2">
    <name type="scientific">Streptomyces zhaozhouensis</name>
    <dbReference type="NCBI Taxonomy" id="1300267"/>
    <lineage>
        <taxon>Bacteria</taxon>
        <taxon>Bacillati</taxon>
        <taxon>Actinomycetota</taxon>
        <taxon>Actinomycetes</taxon>
        <taxon>Kitasatosporales</taxon>
        <taxon>Streptomycetaceae</taxon>
        <taxon>Streptomyces</taxon>
    </lineage>
</organism>
<evidence type="ECO:0008006" key="3">
    <source>
        <dbReference type="Google" id="ProtNLM"/>
    </source>
</evidence>
<dbReference type="AlphaFoldDB" id="A0A286DU26"/>
<proteinExistence type="predicted"/>
<dbReference type="RefSeq" id="WP_097230626.1">
    <property type="nucleotide sequence ID" value="NZ_OCNE01000004.1"/>
</dbReference>
<name>A0A286DU26_9ACTN</name>
<dbReference type="EMBL" id="OCNE01000004">
    <property type="protein sequence ID" value="SOD62176.1"/>
    <property type="molecule type" value="Genomic_DNA"/>
</dbReference>
<dbReference type="OrthoDB" id="4337756at2"/>
<gene>
    <name evidence="1" type="ORF">SAMN06297387_104346</name>
</gene>
<evidence type="ECO:0000313" key="1">
    <source>
        <dbReference type="EMBL" id="SOD62176.1"/>
    </source>
</evidence>
<reference evidence="1 2" key="1">
    <citation type="submission" date="2017-09" db="EMBL/GenBank/DDBJ databases">
        <authorList>
            <person name="Ehlers B."/>
            <person name="Leendertz F.H."/>
        </authorList>
    </citation>
    <scope>NUCLEOTIDE SEQUENCE [LARGE SCALE GENOMIC DNA]</scope>
    <source>
        <strain evidence="1 2">CGMCC 4.7095</strain>
    </source>
</reference>